<reference evidence="2" key="1">
    <citation type="submission" date="2013-02" db="EMBL/GenBank/DDBJ databases">
        <authorList>
            <person name="Hughes D."/>
        </authorList>
    </citation>
    <scope>NUCLEOTIDE SEQUENCE</scope>
    <source>
        <strain>Durham</strain>
        <strain evidence="2">NC isolate 2 -- Noor lab</strain>
    </source>
</reference>
<dbReference type="EMBL" id="CAQQ02379549">
    <property type="status" value="NOT_ANNOTATED_CDS"/>
    <property type="molecule type" value="Genomic_DNA"/>
</dbReference>
<dbReference type="HOGENOM" id="CLU_3422607_0_0_1"/>
<dbReference type="EnsemblMetazoa" id="MESCA010943-RA">
    <property type="protein sequence ID" value="MESCA010943-PA"/>
    <property type="gene ID" value="MESCA010943"/>
</dbReference>
<protein>
    <submittedName>
        <fullName evidence="1">Uncharacterized protein</fullName>
    </submittedName>
</protein>
<organism evidence="1 2">
    <name type="scientific">Megaselia scalaris</name>
    <name type="common">Humpbacked fly</name>
    <name type="synonym">Phora scalaris</name>
    <dbReference type="NCBI Taxonomy" id="36166"/>
    <lineage>
        <taxon>Eukaryota</taxon>
        <taxon>Metazoa</taxon>
        <taxon>Ecdysozoa</taxon>
        <taxon>Arthropoda</taxon>
        <taxon>Hexapoda</taxon>
        <taxon>Insecta</taxon>
        <taxon>Pterygota</taxon>
        <taxon>Neoptera</taxon>
        <taxon>Endopterygota</taxon>
        <taxon>Diptera</taxon>
        <taxon>Brachycera</taxon>
        <taxon>Muscomorpha</taxon>
        <taxon>Platypezoidea</taxon>
        <taxon>Phoridae</taxon>
        <taxon>Megaseliini</taxon>
        <taxon>Megaselia</taxon>
    </lineage>
</organism>
<keyword evidence="2" id="KW-1185">Reference proteome</keyword>
<reference evidence="1" key="2">
    <citation type="submission" date="2015-06" db="UniProtKB">
        <authorList>
            <consortium name="EnsemblMetazoa"/>
        </authorList>
    </citation>
    <scope>IDENTIFICATION</scope>
</reference>
<proteinExistence type="predicted"/>
<accession>T1H3V0</accession>
<dbReference type="AlphaFoldDB" id="T1H3V0"/>
<evidence type="ECO:0000313" key="2">
    <source>
        <dbReference type="Proteomes" id="UP000015102"/>
    </source>
</evidence>
<dbReference type="Proteomes" id="UP000015102">
    <property type="component" value="Unassembled WGS sequence"/>
</dbReference>
<sequence>MVCSFDTLYNAVQPQYTLEVRTGN</sequence>
<name>T1H3V0_MEGSC</name>
<evidence type="ECO:0000313" key="1">
    <source>
        <dbReference type="EnsemblMetazoa" id="MESCA010943-PA"/>
    </source>
</evidence>